<feature type="chain" id="PRO_5032823136" evidence="3">
    <location>
        <begin position="21"/>
        <end position="611"/>
    </location>
</feature>
<dbReference type="SUPFAM" id="SSF48435">
    <property type="entry name" value="Bacterial muramidases"/>
    <property type="match status" value="1"/>
</dbReference>
<evidence type="ECO:0000256" key="1">
    <source>
        <dbReference type="ARBA" id="ARBA00007734"/>
    </source>
</evidence>
<comment type="caution">
    <text evidence="6">The sequence shown here is derived from an EMBL/GenBank/DDBJ whole genome shotgun (WGS) entry which is preliminary data.</text>
</comment>
<dbReference type="PANTHER" id="PTHR37423">
    <property type="entry name" value="SOLUBLE LYTIC MUREIN TRANSGLYCOSYLASE-RELATED"/>
    <property type="match status" value="1"/>
</dbReference>
<dbReference type="Gene3D" id="1.25.20.10">
    <property type="entry name" value="Bacterial muramidases"/>
    <property type="match status" value="1"/>
</dbReference>
<dbReference type="Proteomes" id="UP000467214">
    <property type="component" value="Unassembled WGS sequence"/>
</dbReference>
<dbReference type="Gene3D" id="1.10.530.10">
    <property type="match status" value="1"/>
</dbReference>
<dbReference type="InterPro" id="IPR008258">
    <property type="entry name" value="Transglycosylase_SLT_dom_1"/>
</dbReference>
<dbReference type="AlphaFoldDB" id="A0A845BR92"/>
<dbReference type="Gene3D" id="1.10.1240.20">
    <property type="entry name" value="Lytic transglycosylase, superhelical linker domain"/>
    <property type="match status" value="1"/>
</dbReference>
<dbReference type="InterPro" id="IPR037061">
    <property type="entry name" value="Lytic_TGlycoase_superhlx_L_sf"/>
</dbReference>
<dbReference type="SUPFAM" id="SSF53955">
    <property type="entry name" value="Lysozyme-like"/>
    <property type="match status" value="1"/>
</dbReference>
<gene>
    <name evidence="6" type="ORF">GQF02_08455</name>
</gene>
<feature type="domain" description="Lytic transglycosylase superhelical linker" evidence="5">
    <location>
        <begin position="371"/>
        <end position="433"/>
    </location>
</feature>
<dbReference type="InterPro" id="IPR023346">
    <property type="entry name" value="Lysozyme-like_dom_sf"/>
</dbReference>
<evidence type="ECO:0000259" key="5">
    <source>
        <dbReference type="Pfam" id="PF14718"/>
    </source>
</evidence>
<evidence type="ECO:0000313" key="7">
    <source>
        <dbReference type="Proteomes" id="UP000467214"/>
    </source>
</evidence>
<evidence type="ECO:0000256" key="2">
    <source>
        <dbReference type="ARBA" id="ARBA00022729"/>
    </source>
</evidence>
<evidence type="ECO:0000259" key="4">
    <source>
        <dbReference type="Pfam" id="PF01464"/>
    </source>
</evidence>
<organism evidence="6 7">
    <name type="scientific">Craterilacuibacter sinensis</name>
    <dbReference type="NCBI Taxonomy" id="2686017"/>
    <lineage>
        <taxon>Bacteria</taxon>
        <taxon>Pseudomonadati</taxon>
        <taxon>Pseudomonadota</taxon>
        <taxon>Betaproteobacteria</taxon>
        <taxon>Neisseriales</taxon>
        <taxon>Neisseriaceae</taxon>
        <taxon>Craterilacuibacter</taxon>
    </lineage>
</organism>
<evidence type="ECO:0000256" key="3">
    <source>
        <dbReference type="SAM" id="SignalP"/>
    </source>
</evidence>
<proteinExistence type="inferred from homology"/>
<protein>
    <submittedName>
        <fullName evidence="6">Transglycosylase SLT domain-containing protein</fullName>
    </submittedName>
</protein>
<dbReference type="InterPro" id="IPR012289">
    <property type="entry name" value="Lytic_TGlycosylase_superhlx_L"/>
</dbReference>
<evidence type="ECO:0000313" key="6">
    <source>
        <dbReference type="EMBL" id="MXR37001.1"/>
    </source>
</evidence>
<keyword evidence="2 3" id="KW-0732">Signal</keyword>
<name>A0A845BR92_9NEIS</name>
<dbReference type="RefSeq" id="WP_160796345.1">
    <property type="nucleotide sequence ID" value="NZ_WSSB01000006.1"/>
</dbReference>
<dbReference type="PANTHER" id="PTHR37423:SF5">
    <property type="entry name" value="SOLUBLE LYTIC MUREIN TRANSGLYCOSYLASE"/>
    <property type="match status" value="1"/>
</dbReference>
<dbReference type="InterPro" id="IPR008939">
    <property type="entry name" value="Lytic_TGlycosylase_superhlx_U"/>
</dbReference>
<dbReference type="GO" id="GO:0042597">
    <property type="term" value="C:periplasmic space"/>
    <property type="evidence" value="ECO:0007669"/>
    <property type="project" value="InterPro"/>
</dbReference>
<keyword evidence="7" id="KW-1185">Reference proteome</keyword>
<feature type="domain" description="Transglycosylase SLT" evidence="4">
    <location>
        <begin position="458"/>
        <end position="560"/>
    </location>
</feature>
<dbReference type="Pfam" id="PF01464">
    <property type="entry name" value="SLT"/>
    <property type="match status" value="1"/>
</dbReference>
<accession>A0A845BR92</accession>
<feature type="signal peptide" evidence="3">
    <location>
        <begin position="1"/>
        <end position="20"/>
    </location>
</feature>
<sequence length="611" mass="67713">MKKISLLLLSLFALPASVYADSNDDLAAARDAWRAGDIAQLQTLAASSARTPLGMYPRYWLALKSLENGDEAPARAFLAQEAPSTLTERLANEWLKRLGKGNNWDGFRRELVRAPEDARDQETQCYAALSELKAGRISAPDADLLDKLTLPEGCNSLLNESATLGTLSQDEVRSRVRTLVANNYVTVARALATSAGLSDEFFTPGSNEAAVIAIVRRGKSDLSGAAADLARIEPTLTREQVGFGWGELATRAARRQDMTQALDWYAKSAPGELTPEQWEWWARAALREQNWNTLSSVIGKMPAKLAARQAWRYWLSQAELMQGKRSEANARLVRLSQEHSYYGILAREALGNSLSEPARQIEASDKDMRAISKEPAIARAIELFALSDTLKRPEFHEEARREWRWAMRGKTDPELIAAAELAKDKGFYDMAIYSAERTRDAHNFGLRFLAPYRSTTERYARQLDVDPAWIYGLMRQESRFTVVARSGVGASGLMQLMPATARWVANKVGLPGFDVNDVDTNIQLGTWYLRHVLDTTGHPVLATAGYNAGPGRARAWRASTPLDGTIYTETIPFTETRDYVQKVMANATYYAASFGKGETSLKARMGTIAAK</sequence>
<dbReference type="Pfam" id="PF14718">
    <property type="entry name" value="SLT_L"/>
    <property type="match status" value="1"/>
</dbReference>
<dbReference type="GO" id="GO:0004553">
    <property type="term" value="F:hydrolase activity, hydrolyzing O-glycosyl compounds"/>
    <property type="evidence" value="ECO:0007669"/>
    <property type="project" value="InterPro"/>
</dbReference>
<reference evidence="6 7" key="1">
    <citation type="submission" date="2019-12" db="EMBL/GenBank/DDBJ databases">
        <title>Neisseriaceae gen. nov. sp. Genome sequencing and assembly.</title>
        <authorList>
            <person name="Liu Z."/>
            <person name="Li A."/>
        </authorList>
    </citation>
    <scope>NUCLEOTIDE SEQUENCE [LARGE SCALE GENOMIC DNA]</scope>
    <source>
        <strain evidence="6 7">B2N2-7</strain>
    </source>
</reference>
<comment type="similarity">
    <text evidence="1">Belongs to the transglycosylase Slt family.</text>
</comment>
<dbReference type="EMBL" id="WSSB01000006">
    <property type="protein sequence ID" value="MXR37001.1"/>
    <property type="molecule type" value="Genomic_DNA"/>
</dbReference>
<dbReference type="CDD" id="cd13401">
    <property type="entry name" value="Slt70-like"/>
    <property type="match status" value="1"/>
</dbReference>